<evidence type="ECO:0000256" key="1">
    <source>
        <dbReference type="ARBA" id="ARBA00008635"/>
    </source>
</evidence>
<reference evidence="3" key="1">
    <citation type="submission" date="2022-03" db="EMBL/GenBank/DDBJ databases">
        <title>De novo assembled genomes of Belliella spp. (Cyclobacteriaceae) strains.</title>
        <authorList>
            <person name="Szabo A."/>
            <person name="Korponai K."/>
            <person name="Felfoldi T."/>
        </authorList>
    </citation>
    <scope>NUCLEOTIDE SEQUENCE</scope>
    <source>
        <strain evidence="3">DSM 111904</strain>
    </source>
</reference>
<keyword evidence="2" id="KW-0479">Metal-binding</keyword>
<evidence type="ECO:0000256" key="2">
    <source>
        <dbReference type="ARBA" id="ARBA00022723"/>
    </source>
</evidence>
<dbReference type="Proteomes" id="UP001165489">
    <property type="component" value="Unassembled WGS sequence"/>
</dbReference>
<keyword evidence="4" id="KW-1185">Reference proteome</keyword>
<evidence type="ECO:0000313" key="3">
    <source>
        <dbReference type="EMBL" id="MCH7411633.1"/>
    </source>
</evidence>
<comment type="similarity">
    <text evidence="1">Belongs to the DinB family.</text>
</comment>
<organism evidence="3 4">
    <name type="scientific">Belliella filtrata</name>
    <dbReference type="NCBI Taxonomy" id="2923435"/>
    <lineage>
        <taxon>Bacteria</taxon>
        <taxon>Pseudomonadati</taxon>
        <taxon>Bacteroidota</taxon>
        <taxon>Cytophagia</taxon>
        <taxon>Cytophagales</taxon>
        <taxon>Cyclobacteriaceae</taxon>
        <taxon>Belliella</taxon>
    </lineage>
</organism>
<dbReference type="Pfam" id="PF05163">
    <property type="entry name" value="DinB"/>
    <property type="match status" value="1"/>
</dbReference>
<protein>
    <submittedName>
        <fullName evidence="3">DinB family protein</fullName>
    </submittedName>
</protein>
<dbReference type="EMBL" id="JAKZGP010000094">
    <property type="protein sequence ID" value="MCH7411633.1"/>
    <property type="molecule type" value="Genomic_DNA"/>
</dbReference>
<comment type="caution">
    <text evidence="3">The sequence shown here is derived from an EMBL/GenBank/DDBJ whole genome shotgun (WGS) entry which is preliminary data.</text>
</comment>
<evidence type="ECO:0000313" key="4">
    <source>
        <dbReference type="Proteomes" id="UP001165489"/>
    </source>
</evidence>
<sequence>MKDSNSVTSATKSVPVMTQQQLLEHWQGHRALTRRVIEAFPEDELFSFSIGGMRPFAIMIKELIAIAAPGAKGLATDTWEQLDEEIDLGQSKSEILSFWDKATEDINYWWSQIPLERFQEDVLAFGMYQNKGYCNLLYFIDNEIHHRAQAYVYLRSLGIEPPAFWER</sequence>
<proteinExistence type="inferred from homology"/>
<dbReference type="InterPro" id="IPR007837">
    <property type="entry name" value="DinB"/>
</dbReference>
<dbReference type="Gene3D" id="1.20.120.450">
    <property type="entry name" value="dinb family like domain"/>
    <property type="match status" value="1"/>
</dbReference>
<dbReference type="SUPFAM" id="SSF109854">
    <property type="entry name" value="DinB/YfiT-like putative metalloenzymes"/>
    <property type="match status" value="1"/>
</dbReference>
<accession>A0ABS9V5F4</accession>
<name>A0ABS9V5F4_9BACT</name>
<dbReference type="RefSeq" id="WP_241350063.1">
    <property type="nucleotide sequence ID" value="NZ_JAKZGP010000094.1"/>
</dbReference>
<dbReference type="InterPro" id="IPR034660">
    <property type="entry name" value="DinB/YfiT-like"/>
</dbReference>
<gene>
    <name evidence="3" type="ORF">MM239_19765</name>
</gene>